<organism evidence="1 2">
    <name type="scientific">Plectonema radiosum NIES-515</name>
    <dbReference type="NCBI Taxonomy" id="2986073"/>
    <lineage>
        <taxon>Bacteria</taxon>
        <taxon>Bacillati</taxon>
        <taxon>Cyanobacteriota</taxon>
        <taxon>Cyanophyceae</taxon>
        <taxon>Oscillatoriophycideae</taxon>
        <taxon>Oscillatoriales</taxon>
        <taxon>Microcoleaceae</taxon>
        <taxon>Plectonema</taxon>
    </lineage>
</organism>
<dbReference type="EMBL" id="JAOWRF010000012">
    <property type="protein sequence ID" value="MCV3212168.1"/>
    <property type="molecule type" value="Genomic_DNA"/>
</dbReference>
<accession>A0ABT3ASS3</accession>
<reference evidence="1 2" key="1">
    <citation type="submission" date="2022-10" db="EMBL/GenBank/DDBJ databases">
        <title>Identification of biosynthetic pathway for the production of the potent trypsin inhibitor radiosumin.</title>
        <authorList>
            <person name="Fewer D.P."/>
            <person name="Delbaje E."/>
            <person name="Ouyang X."/>
            <person name="Agostino P.D."/>
            <person name="Wahlsten M."/>
            <person name="Jokela J."/>
            <person name="Permi P."/>
            <person name="Haapaniemi E."/>
            <person name="Koistinen H."/>
        </authorList>
    </citation>
    <scope>NUCLEOTIDE SEQUENCE [LARGE SCALE GENOMIC DNA]</scope>
    <source>
        <strain evidence="1 2">NIES-515</strain>
    </source>
</reference>
<gene>
    <name evidence="1" type="ORF">OGM63_01270</name>
</gene>
<keyword evidence="2" id="KW-1185">Reference proteome</keyword>
<proteinExistence type="predicted"/>
<evidence type="ECO:0008006" key="3">
    <source>
        <dbReference type="Google" id="ProtNLM"/>
    </source>
</evidence>
<dbReference type="RefSeq" id="WP_263743685.1">
    <property type="nucleotide sequence ID" value="NZ_JAOWRF010000012.1"/>
</dbReference>
<comment type="caution">
    <text evidence="1">The sequence shown here is derived from an EMBL/GenBank/DDBJ whole genome shotgun (WGS) entry which is preliminary data.</text>
</comment>
<protein>
    <recommendedName>
        <fullName evidence="3">Histone H2A/H2B/H3 domain-containing protein</fullName>
    </recommendedName>
</protein>
<name>A0ABT3ASS3_9CYAN</name>
<dbReference type="Proteomes" id="UP001526143">
    <property type="component" value="Unassembled WGS sequence"/>
</dbReference>
<sequence>MNFVYQLTLGRFFRKHRRSQSEGGAARRSVDFSVGAMKRYTVEILSRILTALSRSKFRCVCPEVAEAIALFLSVTVHIRAFATSTEAVYQ</sequence>
<evidence type="ECO:0000313" key="2">
    <source>
        <dbReference type="Proteomes" id="UP001526143"/>
    </source>
</evidence>
<evidence type="ECO:0000313" key="1">
    <source>
        <dbReference type="EMBL" id="MCV3212168.1"/>
    </source>
</evidence>